<dbReference type="OMA" id="WTRKIKD"/>
<organism evidence="10 11">
    <name type="scientific">Plasmodium relictum</name>
    <dbReference type="NCBI Taxonomy" id="85471"/>
    <lineage>
        <taxon>Eukaryota</taxon>
        <taxon>Sar</taxon>
        <taxon>Alveolata</taxon>
        <taxon>Apicomplexa</taxon>
        <taxon>Aconoidasida</taxon>
        <taxon>Haemosporida</taxon>
        <taxon>Plasmodiidae</taxon>
        <taxon>Plasmodium</taxon>
        <taxon>Plasmodium (Haemamoeba)</taxon>
    </lineage>
</organism>
<dbReference type="CDD" id="cd02440">
    <property type="entry name" value="AdoMet_MTases"/>
    <property type="match status" value="1"/>
</dbReference>
<comment type="pathway">
    <text evidence="2">Lipid metabolism.</text>
</comment>
<dbReference type="AlphaFoldDB" id="A0A1J1HE14"/>
<evidence type="ECO:0000256" key="8">
    <source>
        <dbReference type="ARBA" id="ARBA00047841"/>
    </source>
</evidence>
<evidence type="ECO:0000256" key="1">
    <source>
        <dbReference type="ARBA" id="ARBA00004969"/>
    </source>
</evidence>
<evidence type="ECO:0000256" key="7">
    <source>
        <dbReference type="ARBA" id="ARBA00047622"/>
    </source>
</evidence>
<gene>
    <name evidence="10" type="primary">PMT</name>
    <name evidence="10" type="ORF">PRELSG_1254900</name>
</gene>
<evidence type="ECO:0000256" key="3">
    <source>
        <dbReference type="ARBA" id="ARBA00022603"/>
    </source>
</evidence>
<comment type="catalytic activity">
    <reaction evidence="8">
        <text>N-methylethanolamine phosphate + S-adenosyl-L-methionine = N,N-dimethylethanolamine phosphate + S-adenosyl-L-homocysteine + H(+)</text>
        <dbReference type="Rhea" id="RHEA:25321"/>
        <dbReference type="ChEBI" id="CHEBI:15378"/>
        <dbReference type="ChEBI" id="CHEBI:57781"/>
        <dbReference type="ChEBI" id="CHEBI:57856"/>
        <dbReference type="ChEBI" id="CHEBI:58641"/>
        <dbReference type="ChEBI" id="CHEBI:59789"/>
        <dbReference type="EC" id="2.1.1.103"/>
    </reaction>
    <physiologicalReaction direction="left-to-right" evidence="8">
        <dbReference type="Rhea" id="RHEA:25322"/>
    </physiologicalReaction>
</comment>
<dbReference type="GO" id="GO:0032259">
    <property type="term" value="P:methylation"/>
    <property type="evidence" value="ECO:0007669"/>
    <property type="project" value="UniProtKB-KW"/>
</dbReference>
<comment type="catalytic activity">
    <reaction evidence="6">
        <text>N,N-dimethylethanolamine phosphate + S-adenosyl-L-methionine = phosphocholine + S-adenosyl-L-homocysteine + H(+)</text>
        <dbReference type="Rhea" id="RHEA:25325"/>
        <dbReference type="ChEBI" id="CHEBI:15378"/>
        <dbReference type="ChEBI" id="CHEBI:57856"/>
        <dbReference type="ChEBI" id="CHEBI:58641"/>
        <dbReference type="ChEBI" id="CHEBI:59789"/>
        <dbReference type="ChEBI" id="CHEBI:295975"/>
        <dbReference type="EC" id="2.1.1.103"/>
    </reaction>
    <physiologicalReaction direction="left-to-right" evidence="6">
        <dbReference type="Rhea" id="RHEA:25326"/>
    </physiologicalReaction>
</comment>
<dbReference type="EMBL" id="LN835307">
    <property type="protein sequence ID" value="CRH01662.1"/>
    <property type="molecule type" value="Genomic_DNA"/>
</dbReference>
<evidence type="ECO:0000259" key="9">
    <source>
        <dbReference type="Pfam" id="PF13649"/>
    </source>
</evidence>
<dbReference type="RefSeq" id="XP_028534661.1">
    <property type="nucleotide sequence ID" value="XM_028678364.1"/>
</dbReference>
<accession>A0A1J1HE14</accession>
<dbReference type="Pfam" id="PF13649">
    <property type="entry name" value="Methyltransf_25"/>
    <property type="match status" value="1"/>
</dbReference>
<keyword evidence="11" id="KW-1185">Reference proteome</keyword>
<reference evidence="10 11" key="1">
    <citation type="submission" date="2015-04" db="EMBL/GenBank/DDBJ databases">
        <authorList>
            <consortium name="Pathogen Informatics"/>
        </authorList>
    </citation>
    <scope>NUCLEOTIDE SEQUENCE [LARGE SCALE GENOMIC DNA]</scope>
    <source>
        <strain evidence="10 11">SGS1</strain>
    </source>
</reference>
<comment type="catalytic activity">
    <reaction evidence="7">
        <text>phosphoethanolamine + S-adenosyl-L-methionine = N-methylethanolamine phosphate + S-adenosyl-L-homocysteine + H(+)</text>
        <dbReference type="Rhea" id="RHEA:20365"/>
        <dbReference type="ChEBI" id="CHEBI:15378"/>
        <dbReference type="ChEBI" id="CHEBI:57781"/>
        <dbReference type="ChEBI" id="CHEBI:57856"/>
        <dbReference type="ChEBI" id="CHEBI:58190"/>
        <dbReference type="ChEBI" id="CHEBI:59789"/>
        <dbReference type="EC" id="2.1.1.103"/>
    </reaction>
    <physiologicalReaction direction="left-to-right" evidence="7">
        <dbReference type="Rhea" id="RHEA:20366"/>
    </physiologicalReaction>
</comment>
<sequence>MDKQFKIDKTFLESNQYTEEGIKSYEFIFGEDFISSGGLDATIKILNDIELNENSKILDIGSGLGGGCKYLNKKYGAHVYGIDISEKMVNIAKKRNIENKKIEFEANDILMKHFPENTFDMIYSRDSILHLPLENKKKLFEKCYSWLKPNGILLVTDYCASKPEKWDKEFKEYVKQRKYTLTTVEEYKDLLISSKFKNVISKDISDFWLELLETEVKKLEDKKDEFLKQFSTEEYNTLRDGWTRKIKDSKKKIQMWGYFKAVKC</sequence>
<evidence type="ECO:0000256" key="5">
    <source>
        <dbReference type="ARBA" id="ARBA00035674"/>
    </source>
</evidence>
<dbReference type="Proteomes" id="UP000220158">
    <property type="component" value="Chromosome 12"/>
</dbReference>
<dbReference type="PANTHER" id="PTHR44307:SF2">
    <property type="entry name" value="PHOSPHOETHANOLAMINE METHYLTRANSFERASE ISOFORM X1"/>
    <property type="match status" value="1"/>
</dbReference>
<dbReference type="InterPro" id="IPR029063">
    <property type="entry name" value="SAM-dependent_MTases_sf"/>
</dbReference>
<dbReference type="KEGG" id="prel:PRELSG_1254900"/>
<protein>
    <recommendedName>
        <fullName evidence="5">phosphoethanolamine N-methyltransferase</fullName>
        <ecNumber evidence="5">2.1.1.103</ecNumber>
    </recommendedName>
</protein>
<keyword evidence="3 10" id="KW-0489">Methyltransferase</keyword>
<dbReference type="InterPro" id="IPR041698">
    <property type="entry name" value="Methyltransf_25"/>
</dbReference>
<evidence type="ECO:0000256" key="6">
    <source>
        <dbReference type="ARBA" id="ARBA00047619"/>
    </source>
</evidence>
<name>A0A1J1HE14_PLARL</name>
<proteinExistence type="predicted"/>
<dbReference type="GO" id="GO:0000234">
    <property type="term" value="F:phosphoethanolamine N-methyltransferase activity"/>
    <property type="evidence" value="ECO:0007669"/>
    <property type="project" value="UniProtKB-EC"/>
</dbReference>
<dbReference type="Gene3D" id="3.40.50.150">
    <property type="entry name" value="Vaccinia Virus protein VP39"/>
    <property type="match status" value="1"/>
</dbReference>
<dbReference type="OrthoDB" id="8300214at2759"/>
<dbReference type="VEuPathDB" id="PlasmoDB:PRELSG_1254900"/>
<feature type="domain" description="Methyltransferase" evidence="9">
    <location>
        <begin position="57"/>
        <end position="151"/>
    </location>
</feature>
<evidence type="ECO:0000256" key="2">
    <source>
        <dbReference type="ARBA" id="ARBA00005189"/>
    </source>
</evidence>
<evidence type="ECO:0000313" key="11">
    <source>
        <dbReference type="Proteomes" id="UP000220158"/>
    </source>
</evidence>
<dbReference type="SUPFAM" id="SSF53335">
    <property type="entry name" value="S-adenosyl-L-methionine-dependent methyltransferases"/>
    <property type="match status" value="1"/>
</dbReference>
<dbReference type="GeneID" id="39737793"/>
<dbReference type="PANTHER" id="PTHR44307">
    <property type="entry name" value="PHOSPHOETHANOLAMINE METHYLTRANSFERASE"/>
    <property type="match status" value="1"/>
</dbReference>
<evidence type="ECO:0000256" key="4">
    <source>
        <dbReference type="ARBA" id="ARBA00022679"/>
    </source>
</evidence>
<dbReference type="EC" id="2.1.1.103" evidence="5"/>
<comment type="pathway">
    <text evidence="1">Phospholipid metabolism; phosphatidylcholine biosynthesis.</text>
</comment>
<keyword evidence="4 10" id="KW-0808">Transferase</keyword>
<evidence type="ECO:0000313" key="10">
    <source>
        <dbReference type="EMBL" id="CRH01662.1"/>
    </source>
</evidence>